<dbReference type="EMBL" id="BAAAFD010000010">
    <property type="protein sequence ID" value="GAA0859025.1"/>
    <property type="molecule type" value="Genomic_DNA"/>
</dbReference>
<organism evidence="8 9">
    <name type="scientific">Aliiglaciecola litoralis</name>
    <dbReference type="NCBI Taxonomy" id="582857"/>
    <lineage>
        <taxon>Bacteria</taxon>
        <taxon>Pseudomonadati</taxon>
        <taxon>Pseudomonadota</taxon>
        <taxon>Gammaproteobacteria</taxon>
        <taxon>Alteromonadales</taxon>
        <taxon>Alteromonadaceae</taxon>
        <taxon>Aliiglaciecola</taxon>
    </lineage>
</organism>
<comment type="subcellular location">
    <subcellularLocation>
        <location evidence="1">Membrane</location>
        <topology evidence="1">Multi-pass membrane protein</topology>
    </subcellularLocation>
</comment>
<gene>
    <name evidence="8" type="ORF">GCM10009114_30900</name>
</gene>
<keyword evidence="3 6" id="KW-0812">Transmembrane</keyword>
<keyword evidence="4 6" id="KW-1133">Transmembrane helix</keyword>
<feature type="domain" description="NnrU" evidence="7">
    <location>
        <begin position="64"/>
        <end position="238"/>
    </location>
</feature>
<keyword evidence="5 6" id="KW-0472">Membrane</keyword>
<feature type="transmembrane region" description="Helical" evidence="6">
    <location>
        <begin position="205"/>
        <end position="224"/>
    </location>
</feature>
<evidence type="ECO:0000256" key="1">
    <source>
        <dbReference type="ARBA" id="ARBA00004141"/>
    </source>
</evidence>
<feature type="transmembrane region" description="Helical" evidence="6">
    <location>
        <begin position="57"/>
        <end position="76"/>
    </location>
</feature>
<comment type="similarity">
    <text evidence="2">Belongs to the nurim family.</text>
</comment>
<evidence type="ECO:0000256" key="5">
    <source>
        <dbReference type="ARBA" id="ARBA00023136"/>
    </source>
</evidence>
<evidence type="ECO:0000256" key="4">
    <source>
        <dbReference type="ARBA" id="ARBA00022989"/>
    </source>
</evidence>
<reference evidence="8 9" key="1">
    <citation type="journal article" date="2019" name="Int. J. Syst. Evol. Microbiol.">
        <title>The Global Catalogue of Microorganisms (GCM) 10K type strain sequencing project: providing services to taxonomists for standard genome sequencing and annotation.</title>
        <authorList>
            <consortium name="The Broad Institute Genomics Platform"/>
            <consortium name="The Broad Institute Genome Sequencing Center for Infectious Disease"/>
            <person name="Wu L."/>
            <person name="Ma J."/>
        </authorList>
    </citation>
    <scope>NUCLEOTIDE SEQUENCE [LARGE SCALE GENOMIC DNA]</scope>
    <source>
        <strain evidence="8 9">JCM 15896</strain>
    </source>
</reference>
<dbReference type="RefSeq" id="WP_343861577.1">
    <property type="nucleotide sequence ID" value="NZ_BAAAFD010000010.1"/>
</dbReference>
<feature type="transmembrane region" description="Helical" evidence="6">
    <location>
        <begin position="21"/>
        <end position="45"/>
    </location>
</feature>
<feature type="transmembrane region" description="Helical" evidence="6">
    <location>
        <begin position="135"/>
        <end position="159"/>
    </location>
</feature>
<dbReference type="InterPro" id="IPR033580">
    <property type="entry name" value="Nurim-like"/>
</dbReference>
<name>A0ABN1LQG2_9ALTE</name>
<dbReference type="InterPro" id="IPR009915">
    <property type="entry name" value="NnrU_dom"/>
</dbReference>
<keyword evidence="9" id="KW-1185">Reference proteome</keyword>
<evidence type="ECO:0000313" key="9">
    <source>
        <dbReference type="Proteomes" id="UP001500359"/>
    </source>
</evidence>
<protein>
    <submittedName>
        <fullName evidence="8">Isoprenylcysteine carboxylmethyltransferase family protein</fullName>
    </submittedName>
</protein>
<proteinExistence type="inferred from homology"/>
<dbReference type="PANTHER" id="PTHR31040:SF1">
    <property type="entry name" value="NURIM"/>
    <property type="match status" value="1"/>
</dbReference>
<dbReference type="Pfam" id="PF07298">
    <property type="entry name" value="NnrU"/>
    <property type="match status" value="1"/>
</dbReference>
<comment type="caution">
    <text evidence="8">The sequence shown here is derived from an EMBL/GenBank/DDBJ whole genome shotgun (WGS) entry which is preliminary data.</text>
</comment>
<evidence type="ECO:0000259" key="7">
    <source>
        <dbReference type="Pfam" id="PF07298"/>
    </source>
</evidence>
<evidence type="ECO:0000256" key="3">
    <source>
        <dbReference type="ARBA" id="ARBA00022692"/>
    </source>
</evidence>
<accession>A0ABN1LQG2</accession>
<dbReference type="Gene3D" id="1.20.120.1630">
    <property type="match status" value="1"/>
</dbReference>
<dbReference type="Proteomes" id="UP001500359">
    <property type="component" value="Unassembled WGS sequence"/>
</dbReference>
<sequence length="252" mass="28293">MSSATKSNTTARPIVPFLYSLVCYAASLFSLIYFIVFASGVYAPISVNSQSLEQPLLTALVFNIALIALFGLQHSIMARKRFKQWLFNYLPESAERATFCLGTAIALVIMVYFWQPMNGQVWQVTGSLTGYAVQAIGAAGWLILLIASFQLDHFELFGLRQTFTPLLGRPMPSSQFRTPGLYKIVRHPIQLGVLLGVWFVPESTANHLLLAIGMTLYIFIGLYFEEKALIQEFGNNYRDYKQRVAKLIPFIG</sequence>
<evidence type="ECO:0000313" key="8">
    <source>
        <dbReference type="EMBL" id="GAA0859025.1"/>
    </source>
</evidence>
<evidence type="ECO:0000256" key="6">
    <source>
        <dbReference type="SAM" id="Phobius"/>
    </source>
</evidence>
<feature type="transmembrane region" description="Helical" evidence="6">
    <location>
        <begin position="97"/>
        <end position="115"/>
    </location>
</feature>
<evidence type="ECO:0000256" key="2">
    <source>
        <dbReference type="ARBA" id="ARBA00010631"/>
    </source>
</evidence>
<dbReference type="PANTHER" id="PTHR31040">
    <property type="entry name" value="NURIM"/>
    <property type="match status" value="1"/>
</dbReference>